<dbReference type="GO" id="GO:0051607">
    <property type="term" value="P:defense response to virus"/>
    <property type="evidence" value="ECO:0007669"/>
    <property type="project" value="UniProtKB-KW"/>
</dbReference>
<dbReference type="InterPro" id="IPR052216">
    <property type="entry name" value="CRISPR_Csm3_endoribonuclease"/>
</dbReference>
<feature type="non-terminal residue" evidence="3">
    <location>
        <position position="1"/>
    </location>
</feature>
<dbReference type="Pfam" id="PF03787">
    <property type="entry name" value="RAMPs"/>
    <property type="match status" value="1"/>
</dbReference>
<organism evidence="3">
    <name type="scientific">marine sediment metagenome</name>
    <dbReference type="NCBI Taxonomy" id="412755"/>
    <lineage>
        <taxon>unclassified sequences</taxon>
        <taxon>metagenomes</taxon>
        <taxon>ecological metagenomes</taxon>
    </lineage>
</organism>
<dbReference type="InterPro" id="IPR005537">
    <property type="entry name" value="RAMP_III_fam"/>
</dbReference>
<evidence type="ECO:0000313" key="3">
    <source>
        <dbReference type="EMBL" id="GAG58712.1"/>
    </source>
</evidence>
<keyword evidence="1" id="KW-0051">Antiviral defense</keyword>
<reference evidence="3" key="1">
    <citation type="journal article" date="2014" name="Front. Microbiol.">
        <title>High frequency of phylogenetically diverse reductive dehalogenase-homologous genes in deep subseafloor sedimentary metagenomes.</title>
        <authorList>
            <person name="Kawai M."/>
            <person name="Futagami T."/>
            <person name="Toyoda A."/>
            <person name="Takaki Y."/>
            <person name="Nishi S."/>
            <person name="Hori S."/>
            <person name="Arai W."/>
            <person name="Tsubouchi T."/>
            <person name="Morono Y."/>
            <person name="Uchiyama I."/>
            <person name="Ito T."/>
            <person name="Fujiyama A."/>
            <person name="Inagaki F."/>
            <person name="Takami H."/>
        </authorList>
    </citation>
    <scope>NUCLEOTIDE SEQUENCE</scope>
    <source>
        <strain evidence="3">Expedition CK06-06</strain>
    </source>
</reference>
<dbReference type="PANTHER" id="PTHR35579:SF3">
    <property type="entry name" value="CRISPR SYSTEM CMS ENDORIBONUCLEASE CSM3"/>
    <property type="match status" value="1"/>
</dbReference>
<feature type="domain" description="CRISPR type III-associated protein" evidence="2">
    <location>
        <begin position="2"/>
        <end position="150"/>
    </location>
</feature>
<sequence length="287" mass="32550">RIKGLLKESALEVLEMLGIDDSFLIDSLFGASGFIKGKLKIPNFYISNYLIISKTIESLIDKNKGYQILLSNNNLIKYFTEIRQQTAIDEKGIAKEHSLRTYRVLKPGIFFECEVEDKDLSEREKALFYNSALNLRRIGTRRNRGFGKVKCKTDYQIDVNNAIKVLRAEEKTSGDVLTQTNLNFEGLTNSISADRIISLPFKIKTISPIVMGVQKGDQNTISTFKYIPSTTIRGILANKIIEKLGLSTLAHDNDLFYEIILSGVIQIKSAYPFKQKVVFYPSPQKYI</sequence>
<evidence type="ECO:0000259" key="2">
    <source>
        <dbReference type="Pfam" id="PF03787"/>
    </source>
</evidence>
<protein>
    <recommendedName>
        <fullName evidence="2">CRISPR type III-associated protein domain-containing protein</fullName>
    </recommendedName>
</protein>
<gene>
    <name evidence="3" type="ORF">S01H4_19752</name>
</gene>
<dbReference type="CDD" id="cd09726">
    <property type="entry name" value="RAMP_I_III"/>
    <property type="match status" value="1"/>
</dbReference>
<dbReference type="EMBL" id="BART01008831">
    <property type="protein sequence ID" value="GAG58712.1"/>
    <property type="molecule type" value="Genomic_DNA"/>
</dbReference>
<comment type="caution">
    <text evidence="3">The sequence shown here is derived from an EMBL/GenBank/DDBJ whole genome shotgun (WGS) entry which is preliminary data.</text>
</comment>
<accession>X0ZKT5</accession>
<dbReference type="AlphaFoldDB" id="X0ZKT5"/>
<evidence type="ECO:0000256" key="1">
    <source>
        <dbReference type="ARBA" id="ARBA00023118"/>
    </source>
</evidence>
<dbReference type="PANTHER" id="PTHR35579">
    <property type="entry name" value="CRISPR SYSTEM CMS ENDORIBONUCLEASE CSM3"/>
    <property type="match status" value="1"/>
</dbReference>
<name>X0ZKT5_9ZZZZ</name>
<proteinExistence type="predicted"/>